<evidence type="ECO:0000256" key="1">
    <source>
        <dbReference type="ARBA" id="ARBA00000681"/>
    </source>
</evidence>
<keyword evidence="5 10" id="KW-0378">Hydrolase</keyword>
<dbReference type="PANTHER" id="PTHR31490:SF88">
    <property type="entry name" value="BETA-XYLANASE"/>
    <property type="match status" value="1"/>
</dbReference>
<evidence type="ECO:0000259" key="11">
    <source>
        <dbReference type="PROSITE" id="PS51760"/>
    </source>
</evidence>
<keyword evidence="3 12" id="KW-0858">Xylan degradation</keyword>
<comment type="similarity">
    <text evidence="2 10">Belongs to the glycosyl hydrolase 10 (cellulase F) family.</text>
</comment>
<comment type="catalytic activity">
    <reaction evidence="1 10">
        <text>Endohydrolysis of (1-&gt;4)-beta-D-xylosidic linkages in xylans.</text>
        <dbReference type="EC" id="3.2.1.8"/>
    </reaction>
</comment>
<dbReference type="InterPro" id="IPR001000">
    <property type="entry name" value="GH10_dom"/>
</dbReference>
<gene>
    <name evidence="12" type="ordered locus">STHERM_c17690</name>
</gene>
<dbReference type="eggNOG" id="COG3693">
    <property type="taxonomic scope" value="Bacteria"/>
</dbReference>
<dbReference type="HOGENOM" id="CLU_041139_0_0_12"/>
<evidence type="ECO:0000313" key="12">
    <source>
        <dbReference type="EMBL" id="ADN02704.1"/>
    </source>
</evidence>
<feature type="active site" description="Nucleophile" evidence="9">
    <location>
        <position position="251"/>
    </location>
</feature>
<dbReference type="EMBL" id="CP001698">
    <property type="protein sequence ID" value="ADN02704.1"/>
    <property type="molecule type" value="Genomic_DNA"/>
</dbReference>
<evidence type="ECO:0000256" key="10">
    <source>
        <dbReference type="RuleBase" id="RU361174"/>
    </source>
</evidence>
<dbReference type="Gene3D" id="3.20.20.80">
    <property type="entry name" value="Glycosidases"/>
    <property type="match status" value="1"/>
</dbReference>
<dbReference type="InterPro" id="IPR017853">
    <property type="entry name" value="GH"/>
</dbReference>
<accession>E0RP42</accession>
<evidence type="ECO:0000256" key="3">
    <source>
        <dbReference type="ARBA" id="ARBA00022651"/>
    </source>
</evidence>
<dbReference type="PROSITE" id="PS51760">
    <property type="entry name" value="GH10_2"/>
    <property type="match status" value="1"/>
</dbReference>
<keyword evidence="6 10" id="KW-0119">Carbohydrate metabolism</keyword>
<evidence type="ECO:0000256" key="7">
    <source>
        <dbReference type="ARBA" id="ARBA00023295"/>
    </source>
</evidence>
<dbReference type="PROSITE" id="PS51257">
    <property type="entry name" value="PROKAR_LIPOPROTEIN"/>
    <property type="match status" value="1"/>
</dbReference>
<dbReference type="PRINTS" id="PR00134">
    <property type="entry name" value="GLHYDRLASE10"/>
</dbReference>
<dbReference type="SUPFAM" id="SSF51445">
    <property type="entry name" value="(Trans)glycosidases"/>
    <property type="match status" value="1"/>
</dbReference>
<dbReference type="InterPro" id="IPR044846">
    <property type="entry name" value="GH10"/>
</dbReference>
<organism evidence="12 13">
    <name type="scientific">Winmispira thermophila (strain ATCC 49972 / DSM 6192 / RI 19.B1)</name>
    <name type="common">Spirochaeta thermophila</name>
    <dbReference type="NCBI Taxonomy" id="665571"/>
    <lineage>
        <taxon>Bacteria</taxon>
        <taxon>Pseudomonadati</taxon>
        <taxon>Spirochaetota</taxon>
        <taxon>Spirochaetia</taxon>
        <taxon>Winmispirales</taxon>
        <taxon>Winmispiraceae</taxon>
        <taxon>Winmispira</taxon>
    </lineage>
</organism>
<evidence type="ECO:0000313" key="13">
    <source>
        <dbReference type="Proteomes" id="UP000001296"/>
    </source>
</evidence>
<dbReference type="InterPro" id="IPR031158">
    <property type="entry name" value="GH10_AS"/>
</dbReference>
<sequence>MRNLVRMCAISLLVPLLVSCWFEPSLRGGMKPLEGRFLGNIFYGAEEPLKFSQYWNQVTPENAGKWGSVESSRDQMNFGTLDYIYNYAKQHGMPFKFHVLVWGQQQPSWISGLSTSEQRAEVEEWFAAVADRYADIDMIDVVNEPLHSPPPYRDALGGDGSTGWDWVITSFQLAREYFPDSTLLINEYGIISDPSAAQRYIQIIDLLTARGLVDGIGIQCHAFNMDSVSVSTMEQVLDMLAQTGLPIYVSELDMRGDDQTQLQRYQEKFPVLWEHPSVRGVTLWGYVEGHIWQSEAYLLHSDGTERPALSWLMQYVYGD</sequence>
<dbReference type="PROSITE" id="PS00591">
    <property type="entry name" value="GH10_1"/>
    <property type="match status" value="1"/>
</dbReference>
<dbReference type="KEGG" id="sta:STHERM_c17690"/>
<dbReference type="CAZy" id="GH10">
    <property type="family name" value="Glycoside Hydrolase Family 10"/>
</dbReference>
<evidence type="ECO:0000256" key="2">
    <source>
        <dbReference type="ARBA" id="ARBA00007495"/>
    </source>
</evidence>
<protein>
    <recommendedName>
        <fullName evidence="10">Beta-xylanase</fullName>
        <ecNumber evidence="10">3.2.1.8</ecNumber>
    </recommendedName>
</protein>
<reference key="1">
    <citation type="submission" date="2009-08" db="EMBL/GenBank/DDBJ databases">
        <title>The genome sequence of Spirochaeta thermophila DSM6192.</title>
        <authorList>
            <person name="Angelov A."/>
            <person name="Mientus M."/>
            <person name="Wittenberg S."/>
            <person name="Lehmann R."/>
            <person name="Liesegang H."/>
            <person name="Daniel R."/>
            <person name="Liebl W."/>
        </authorList>
    </citation>
    <scope>NUCLEOTIDE SEQUENCE</scope>
    <source>
        <strain>DSM 6192</strain>
    </source>
</reference>
<dbReference type="Proteomes" id="UP000001296">
    <property type="component" value="Chromosome"/>
</dbReference>
<dbReference type="SMART" id="SM00633">
    <property type="entry name" value="Glyco_10"/>
    <property type="match status" value="1"/>
</dbReference>
<evidence type="ECO:0000256" key="9">
    <source>
        <dbReference type="PROSITE-ProRule" id="PRU10061"/>
    </source>
</evidence>
<reference evidence="12 13" key="2">
    <citation type="journal article" date="2010" name="J. Bacteriol.">
        <title>Genome sequence of the polysaccharide-degrading, thermophilic anaerobe Spirochaeta thermophila DSM 6192.</title>
        <authorList>
            <person name="Angelov A."/>
            <person name="Liebl S."/>
            <person name="Ballschmiter M."/>
            <person name="Bomeke M."/>
            <person name="Lehmann R."/>
            <person name="Liesegang H."/>
            <person name="Daniel R."/>
            <person name="Liebl W."/>
        </authorList>
    </citation>
    <scope>NUCLEOTIDE SEQUENCE [LARGE SCALE GENOMIC DNA]</scope>
    <source>
        <strain evidence="13">ATCC 49972 / DSM 6192 / RI 19.B1</strain>
    </source>
</reference>
<keyword evidence="7 10" id="KW-0326">Glycosidase</keyword>
<name>E0RP42_WINT6</name>
<evidence type="ECO:0000256" key="8">
    <source>
        <dbReference type="ARBA" id="ARBA00023326"/>
    </source>
</evidence>
<dbReference type="Pfam" id="PF00331">
    <property type="entry name" value="Glyco_hydro_10"/>
    <property type="match status" value="1"/>
</dbReference>
<proteinExistence type="inferred from homology"/>
<feature type="domain" description="GH10" evidence="11">
    <location>
        <begin position="44"/>
        <end position="315"/>
    </location>
</feature>
<evidence type="ECO:0000256" key="5">
    <source>
        <dbReference type="ARBA" id="ARBA00022801"/>
    </source>
</evidence>
<keyword evidence="4" id="KW-0732">Signal</keyword>
<dbReference type="PANTHER" id="PTHR31490">
    <property type="entry name" value="GLYCOSYL HYDROLASE"/>
    <property type="match status" value="1"/>
</dbReference>
<dbReference type="AlphaFoldDB" id="E0RP42"/>
<evidence type="ECO:0000256" key="6">
    <source>
        <dbReference type="ARBA" id="ARBA00023277"/>
    </source>
</evidence>
<keyword evidence="8 10" id="KW-0624">Polysaccharide degradation</keyword>
<dbReference type="PaxDb" id="665571-STHERM_c17690"/>
<dbReference type="GO" id="GO:0031176">
    <property type="term" value="F:endo-1,4-beta-xylanase activity"/>
    <property type="evidence" value="ECO:0007669"/>
    <property type="project" value="UniProtKB-EC"/>
</dbReference>
<dbReference type="GO" id="GO:0045493">
    <property type="term" value="P:xylan catabolic process"/>
    <property type="evidence" value="ECO:0007669"/>
    <property type="project" value="UniProtKB-KW"/>
</dbReference>
<dbReference type="EC" id="3.2.1.8" evidence="10"/>
<evidence type="ECO:0000256" key="4">
    <source>
        <dbReference type="ARBA" id="ARBA00022729"/>
    </source>
</evidence>